<name>A0A562M924_9SPHI</name>
<evidence type="ECO:0000313" key="3">
    <source>
        <dbReference type="Proteomes" id="UP000315908"/>
    </source>
</evidence>
<dbReference type="CDD" id="cd00093">
    <property type="entry name" value="HTH_XRE"/>
    <property type="match status" value="1"/>
</dbReference>
<protein>
    <submittedName>
        <fullName evidence="2">DNA transposition AAA+ family ATPase</fullName>
    </submittedName>
</protein>
<feature type="domain" description="AAA+ ATPase" evidence="1">
    <location>
        <begin position="89"/>
        <end position="221"/>
    </location>
</feature>
<dbReference type="InterPro" id="IPR003593">
    <property type="entry name" value="AAA+_ATPase"/>
</dbReference>
<dbReference type="SUPFAM" id="SSF47413">
    <property type="entry name" value="lambda repressor-like DNA-binding domains"/>
    <property type="match status" value="1"/>
</dbReference>
<proteinExistence type="predicted"/>
<dbReference type="Pfam" id="PF13401">
    <property type="entry name" value="AAA_22"/>
    <property type="match status" value="1"/>
</dbReference>
<reference evidence="2 3" key="1">
    <citation type="journal article" date="2015" name="Stand. Genomic Sci.">
        <title>Genomic Encyclopedia of Bacterial and Archaeal Type Strains, Phase III: the genomes of soil and plant-associated and newly described type strains.</title>
        <authorList>
            <person name="Whitman W.B."/>
            <person name="Woyke T."/>
            <person name="Klenk H.P."/>
            <person name="Zhou Y."/>
            <person name="Lilburn T.G."/>
            <person name="Beck B.J."/>
            <person name="De Vos P."/>
            <person name="Vandamme P."/>
            <person name="Eisen J.A."/>
            <person name="Garrity G."/>
            <person name="Hugenholtz P."/>
            <person name="Kyrpides N.C."/>
        </authorList>
    </citation>
    <scope>NUCLEOTIDE SEQUENCE [LARGE SCALE GENOMIC DNA]</scope>
    <source>
        <strain evidence="2 3">CGMCC 1.6855</strain>
    </source>
</reference>
<dbReference type="GO" id="GO:0016887">
    <property type="term" value="F:ATP hydrolysis activity"/>
    <property type="evidence" value="ECO:0007669"/>
    <property type="project" value="InterPro"/>
</dbReference>
<dbReference type="InterPro" id="IPR001387">
    <property type="entry name" value="Cro/C1-type_HTH"/>
</dbReference>
<sequence>MTKLQEKTQIKEAIEEYCRIKGISRNELALQIGVSSATLSNMCNDKWNSIDDKMWKKVWHFVRPESTHKIFHTHNLKTAMGMAEKARKHKLMLGLIGDTGMGKTVALKAIARNENTFYLYFDNQRPKQFFYQLGKLLGYDFEGSLYDMIGRACDALNVLEEPLLMIDEAGKLNDVMLMHLHVLRDRTMHNCAIMLAGMPYFKLNLENKAKKQKIGISEFYRRINIWHELEALNRSEIDFICEQNGIPKSETKDFYQHKRFGDLSNAILLYNTINE</sequence>
<dbReference type="GO" id="GO:0003677">
    <property type="term" value="F:DNA binding"/>
    <property type="evidence" value="ECO:0007669"/>
    <property type="project" value="InterPro"/>
</dbReference>
<dbReference type="InterPro" id="IPR027417">
    <property type="entry name" value="P-loop_NTPase"/>
</dbReference>
<dbReference type="AlphaFoldDB" id="A0A562M924"/>
<evidence type="ECO:0000313" key="2">
    <source>
        <dbReference type="EMBL" id="TWI16308.1"/>
    </source>
</evidence>
<dbReference type="InterPro" id="IPR010982">
    <property type="entry name" value="Lambda_DNA-bd_dom_sf"/>
</dbReference>
<dbReference type="OrthoDB" id="799824at2"/>
<dbReference type="InterPro" id="IPR049945">
    <property type="entry name" value="AAA_22"/>
</dbReference>
<evidence type="ECO:0000259" key="1">
    <source>
        <dbReference type="SMART" id="SM00382"/>
    </source>
</evidence>
<dbReference type="SMART" id="SM00382">
    <property type="entry name" value="AAA"/>
    <property type="match status" value="1"/>
</dbReference>
<comment type="caution">
    <text evidence="2">The sequence shown here is derived from an EMBL/GenBank/DDBJ whole genome shotgun (WGS) entry which is preliminary data.</text>
</comment>
<dbReference type="Gene3D" id="1.10.260.40">
    <property type="entry name" value="lambda repressor-like DNA-binding domains"/>
    <property type="match status" value="1"/>
</dbReference>
<dbReference type="Proteomes" id="UP000315908">
    <property type="component" value="Unassembled WGS sequence"/>
</dbReference>
<organism evidence="2 3">
    <name type="scientific">Sphingobacterium siyangense</name>
    <dbReference type="NCBI Taxonomy" id="459529"/>
    <lineage>
        <taxon>Bacteria</taxon>
        <taxon>Pseudomonadati</taxon>
        <taxon>Bacteroidota</taxon>
        <taxon>Sphingobacteriia</taxon>
        <taxon>Sphingobacteriales</taxon>
        <taxon>Sphingobacteriaceae</taxon>
        <taxon>Sphingobacterium</taxon>
    </lineage>
</organism>
<gene>
    <name evidence="2" type="ORF">IQ31_04463</name>
</gene>
<dbReference type="EMBL" id="VLKR01000031">
    <property type="protein sequence ID" value="TWI16308.1"/>
    <property type="molecule type" value="Genomic_DNA"/>
</dbReference>
<dbReference type="SUPFAM" id="SSF52540">
    <property type="entry name" value="P-loop containing nucleoside triphosphate hydrolases"/>
    <property type="match status" value="1"/>
</dbReference>
<dbReference type="RefSeq" id="WP_145330031.1">
    <property type="nucleotide sequence ID" value="NZ_VLKR01000031.1"/>
</dbReference>
<accession>A0A562M924</accession>